<dbReference type="Pfam" id="PF00486">
    <property type="entry name" value="Trans_reg_C"/>
    <property type="match status" value="1"/>
</dbReference>
<comment type="caution">
    <text evidence="10">The sequence shown here is derived from an EMBL/GenBank/DDBJ whole genome shotgun (WGS) entry which is preliminary data.</text>
</comment>
<dbReference type="SMART" id="SM00448">
    <property type="entry name" value="REC"/>
    <property type="match status" value="1"/>
</dbReference>
<reference evidence="10" key="2">
    <citation type="submission" date="2021-08" db="EMBL/GenBank/DDBJ databases">
        <authorList>
            <person name="Tani A."/>
            <person name="Ola A."/>
            <person name="Ogura Y."/>
            <person name="Katsura K."/>
            <person name="Hayashi T."/>
        </authorList>
    </citation>
    <scope>NUCLEOTIDE SEQUENCE</scope>
    <source>
        <strain evidence="10">DSM 23632</strain>
    </source>
</reference>
<gene>
    <name evidence="10" type="primary">ompR_5</name>
    <name evidence="10" type="ORF">MPOCJGCO_3942</name>
</gene>
<evidence type="ECO:0000256" key="6">
    <source>
        <dbReference type="PROSITE-ProRule" id="PRU00169"/>
    </source>
</evidence>
<evidence type="ECO:0000256" key="4">
    <source>
        <dbReference type="ARBA" id="ARBA00023125"/>
    </source>
</evidence>
<feature type="domain" description="OmpR/PhoB-type" evidence="9">
    <location>
        <begin position="155"/>
        <end position="255"/>
    </location>
</feature>
<dbReference type="SMART" id="SM00862">
    <property type="entry name" value="Trans_reg_C"/>
    <property type="match status" value="1"/>
</dbReference>
<dbReference type="InterPro" id="IPR016032">
    <property type="entry name" value="Sig_transdc_resp-reg_C-effctor"/>
</dbReference>
<evidence type="ECO:0000313" key="11">
    <source>
        <dbReference type="Proteomes" id="UP001055057"/>
    </source>
</evidence>
<sequence>MRRATGHNLSMTLTMPSEARDMTAPATPHILIVEDDREISSLVARYLRGNECRVTLAGDGREMDKALTDARVDLIVLDLMLPGEDGLSLCRRLRATSAIPILMLTAKAEEIDRIVGLEIGADDYLAKPFNPRELLARIRAILRRASAEAPDDDGVRRLHFVGWTLDVSLRQVLSPEGARIAVTGAEFDLLHALCLRPGRVLSRDQLLDLTQGRSAGPFERSIDVLISRIRQKVERDSRNPEIIRTIRSGGYLFTPEVTRS</sequence>
<keyword evidence="4 7" id="KW-0238">DNA-binding</keyword>
<dbReference type="Gene3D" id="3.40.50.2300">
    <property type="match status" value="1"/>
</dbReference>
<evidence type="ECO:0000256" key="1">
    <source>
        <dbReference type="ARBA" id="ARBA00022553"/>
    </source>
</evidence>
<evidence type="ECO:0000256" key="3">
    <source>
        <dbReference type="ARBA" id="ARBA00023015"/>
    </source>
</evidence>
<proteinExistence type="predicted"/>
<dbReference type="InterPro" id="IPR039420">
    <property type="entry name" value="WalR-like"/>
</dbReference>
<evidence type="ECO:0000256" key="7">
    <source>
        <dbReference type="PROSITE-ProRule" id="PRU01091"/>
    </source>
</evidence>
<reference evidence="10" key="1">
    <citation type="journal article" date="2021" name="Front. Microbiol.">
        <title>Comprehensive Comparative Genomics and Phenotyping of Methylobacterium Species.</title>
        <authorList>
            <person name="Alessa O."/>
            <person name="Ogura Y."/>
            <person name="Fujitani Y."/>
            <person name="Takami H."/>
            <person name="Hayashi T."/>
            <person name="Sahin N."/>
            <person name="Tani A."/>
        </authorList>
    </citation>
    <scope>NUCLEOTIDE SEQUENCE</scope>
    <source>
        <strain evidence="10">DSM 23632</strain>
    </source>
</reference>
<evidence type="ECO:0000256" key="2">
    <source>
        <dbReference type="ARBA" id="ARBA00023012"/>
    </source>
</evidence>
<evidence type="ECO:0000259" key="9">
    <source>
        <dbReference type="PROSITE" id="PS51755"/>
    </source>
</evidence>
<dbReference type="InterPro" id="IPR011006">
    <property type="entry name" value="CheY-like_superfamily"/>
</dbReference>
<keyword evidence="1 6" id="KW-0597">Phosphoprotein</keyword>
<dbReference type="PROSITE" id="PS50110">
    <property type="entry name" value="RESPONSE_REGULATORY"/>
    <property type="match status" value="1"/>
</dbReference>
<organism evidence="10 11">
    <name type="scientific">Methylobacterium trifolii</name>
    <dbReference type="NCBI Taxonomy" id="1003092"/>
    <lineage>
        <taxon>Bacteria</taxon>
        <taxon>Pseudomonadati</taxon>
        <taxon>Pseudomonadota</taxon>
        <taxon>Alphaproteobacteria</taxon>
        <taxon>Hyphomicrobiales</taxon>
        <taxon>Methylobacteriaceae</taxon>
        <taxon>Methylobacterium</taxon>
    </lineage>
</organism>
<keyword evidence="11" id="KW-1185">Reference proteome</keyword>
<evidence type="ECO:0000313" key="10">
    <source>
        <dbReference type="EMBL" id="GJE61816.1"/>
    </source>
</evidence>
<dbReference type="InterPro" id="IPR001789">
    <property type="entry name" value="Sig_transdc_resp-reg_receiver"/>
</dbReference>
<dbReference type="SUPFAM" id="SSF52172">
    <property type="entry name" value="CheY-like"/>
    <property type="match status" value="1"/>
</dbReference>
<feature type="modified residue" description="4-aspartylphosphate" evidence="6">
    <location>
        <position position="78"/>
    </location>
</feature>
<dbReference type="Gene3D" id="1.10.10.10">
    <property type="entry name" value="Winged helix-like DNA-binding domain superfamily/Winged helix DNA-binding domain"/>
    <property type="match status" value="1"/>
</dbReference>
<evidence type="ECO:0000259" key="8">
    <source>
        <dbReference type="PROSITE" id="PS50110"/>
    </source>
</evidence>
<dbReference type="Gene3D" id="6.10.250.690">
    <property type="match status" value="1"/>
</dbReference>
<name>A0ABQ4U2Y8_9HYPH</name>
<protein>
    <submittedName>
        <fullName evidence="10">Transcriptional regulatory protein OmpR</fullName>
    </submittedName>
</protein>
<keyword evidence="2" id="KW-0902">Two-component regulatory system</keyword>
<dbReference type="InterPro" id="IPR001867">
    <property type="entry name" value="OmpR/PhoB-type_DNA-bd"/>
</dbReference>
<keyword evidence="5" id="KW-0804">Transcription</keyword>
<dbReference type="CDD" id="cd00383">
    <property type="entry name" value="trans_reg_C"/>
    <property type="match status" value="1"/>
</dbReference>
<dbReference type="PROSITE" id="PS51755">
    <property type="entry name" value="OMPR_PHOB"/>
    <property type="match status" value="1"/>
</dbReference>
<accession>A0ABQ4U2Y8</accession>
<dbReference type="InterPro" id="IPR036388">
    <property type="entry name" value="WH-like_DNA-bd_sf"/>
</dbReference>
<dbReference type="PANTHER" id="PTHR48111:SF4">
    <property type="entry name" value="DNA-BINDING DUAL TRANSCRIPTIONAL REGULATOR OMPR"/>
    <property type="match status" value="1"/>
</dbReference>
<feature type="DNA-binding region" description="OmpR/PhoB-type" evidence="7">
    <location>
        <begin position="155"/>
        <end position="255"/>
    </location>
</feature>
<dbReference type="Proteomes" id="UP001055057">
    <property type="component" value="Unassembled WGS sequence"/>
</dbReference>
<dbReference type="EMBL" id="BPRB01000248">
    <property type="protein sequence ID" value="GJE61816.1"/>
    <property type="molecule type" value="Genomic_DNA"/>
</dbReference>
<dbReference type="Pfam" id="PF00072">
    <property type="entry name" value="Response_reg"/>
    <property type="match status" value="1"/>
</dbReference>
<feature type="domain" description="Response regulatory" evidence="8">
    <location>
        <begin position="29"/>
        <end position="142"/>
    </location>
</feature>
<evidence type="ECO:0000256" key="5">
    <source>
        <dbReference type="ARBA" id="ARBA00023163"/>
    </source>
</evidence>
<keyword evidence="3" id="KW-0805">Transcription regulation</keyword>
<dbReference type="SUPFAM" id="SSF46894">
    <property type="entry name" value="C-terminal effector domain of the bipartite response regulators"/>
    <property type="match status" value="1"/>
</dbReference>
<dbReference type="PANTHER" id="PTHR48111">
    <property type="entry name" value="REGULATOR OF RPOS"/>
    <property type="match status" value="1"/>
</dbReference>